<reference evidence="1 2" key="1">
    <citation type="journal article" date="2020" name="Nature">
        <title>Isolation of an archaeon at the prokaryote-eukaryote interface.</title>
        <authorList>
            <person name="Imachi H."/>
            <person name="Nobu M.K."/>
            <person name="Nakahara N."/>
            <person name="Morono Y."/>
            <person name="Ogawara M."/>
            <person name="Takaki Y."/>
            <person name="Takano Y."/>
            <person name="Uematsu K."/>
            <person name="Ikuta T."/>
            <person name="Ito M."/>
            <person name="Matsui Y."/>
            <person name="Miyazaki M."/>
            <person name="Murata K."/>
            <person name="Saito Y."/>
            <person name="Sakai S."/>
            <person name="Song C."/>
            <person name="Tasumi E."/>
            <person name="Yamanaka Y."/>
            <person name="Yamaguchi T."/>
            <person name="Kamagata Y."/>
            <person name="Tamaki H."/>
            <person name="Takai K."/>
        </authorList>
    </citation>
    <scope>NUCLEOTIDE SEQUENCE [LARGE SCALE GENOMIC DNA]</scope>
    <source>
        <strain evidence="1 2">MK-D1</strain>
    </source>
</reference>
<proteinExistence type="predicted"/>
<sequence>MEKQDKKDKKSILWLLAIIGLSFIQYLWPALLVFAIFGSIKKLVSKSQFIEKVPSKPIAQNKETKISI</sequence>
<accession>A0A5B9DFU4</accession>
<dbReference type="KEGG" id="psyt:DSAG12_03490"/>
<dbReference type="Proteomes" id="UP000321408">
    <property type="component" value="Chromosome"/>
</dbReference>
<dbReference type="AlphaFoldDB" id="A0A5B9DFU4"/>
<evidence type="ECO:0000313" key="2">
    <source>
        <dbReference type="Proteomes" id="UP000321408"/>
    </source>
</evidence>
<protein>
    <submittedName>
        <fullName evidence="1">Uncharacterized protein</fullName>
    </submittedName>
</protein>
<name>A0A5B9DFU4_9ARCH</name>
<organism evidence="1 2">
    <name type="scientific">Promethearchaeum syntrophicum</name>
    <dbReference type="NCBI Taxonomy" id="2594042"/>
    <lineage>
        <taxon>Archaea</taxon>
        <taxon>Promethearchaeati</taxon>
        <taxon>Promethearchaeota</taxon>
        <taxon>Promethearchaeia</taxon>
        <taxon>Promethearchaeales</taxon>
        <taxon>Promethearchaeaceae</taxon>
        <taxon>Promethearchaeum</taxon>
    </lineage>
</organism>
<dbReference type="EMBL" id="CP042905">
    <property type="protein sequence ID" value="QEE17653.2"/>
    <property type="molecule type" value="Genomic_DNA"/>
</dbReference>
<gene>
    <name evidence="1" type="ORF">DSAG12_03490</name>
</gene>
<evidence type="ECO:0000313" key="1">
    <source>
        <dbReference type="EMBL" id="QEE17653.2"/>
    </source>
</evidence>
<reference evidence="1 2" key="2">
    <citation type="journal article" date="2024" name="Int. J. Syst. Evol. Microbiol.">
        <title>Promethearchaeum syntrophicum gen. nov., sp. nov., an anaerobic, obligately syntrophic archaeon, the first isolate of the lineage 'Asgard' archaea, and proposal of the new archaeal phylum Promethearchaeota phyl. nov. and kingdom Promethearchaeati regn. nov.</title>
        <authorList>
            <person name="Imachi H."/>
            <person name="Nobu M.K."/>
            <person name="Kato S."/>
            <person name="Takaki Y."/>
            <person name="Miyazaki M."/>
            <person name="Miyata M."/>
            <person name="Ogawara M."/>
            <person name="Saito Y."/>
            <person name="Sakai S."/>
            <person name="Tahara Y.O."/>
            <person name="Takano Y."/>
            <person name="Tasumi E."/>
            <person name="Uematsu K."/>
            <person name="Yoshimura T."/>
            <person name="Itoh T."/>
            <person name="Ohkuma M."/>
            <person name="Takai K."/>
        </authorList>
    </citation>
    <scope>NUCLEOTIDE SEQUENCE [LARGE SCALE GENOMIC DNA]</scope>
    <source>
        <strain evidence="1 2">MK-D1</strain>
    </source>
</reference>
<keyword evidence="2" id="KW-1185">Reference proteome</keyword>